<dbReference type="InterPro" id="IPR042172">
    <property type="entry name" value="Adenosylhomocyst_ase-like_sf"/>
</dbReference>
<reference evidence="2" key="1">
    <citation type="submission" date="2021-02" db="EMBL/GenBank/DDBJ databases">
        <authorList>
            <person name="Nowell W R."/>
        </authorList>
    </citation>
    <scope>NUCLEOTIDE SEQUENCE</scope>
</reference>
<dbReference type="OrthoDB" id="10007170at2759"/>
<dbReference type="PANTHER" id="PTHR23420">
    <property type="entry name" value="ADENOSYLHOMOCYSTEINASE"/>
    <property type="match status" value="1"/>
</dbReference>
<dbReference type="GO" id="GO:0033353">
    <property type="term" value="P:S-adenosylmethionine cycle"/>
    <property type="evidence" value="ECO:0007669"/>
    <property type="project" value="TreeGrafter"/>
</dbReference>
<dbReference type="EMBL" id="CAJOBC010089266">
    <property type="protein sequence ID" value="CAF4378687.1"/>
    <property type="molecule type" value="Genomic_DNA"/>
</dbReference>
<dbReference type="PANTHER" id="PTHR23420:SF0">
    <property type="entry name" value="ADENOSYLHOMOCYSTEINASE"/>
    <property type="match status" value="1"/>
</dbReference>
<dbReference type="EMBL" id="CAJOBA010039071">
    <property type="protein sequence ID" value="CAF4071619.1"/>
    <property type="molecule type" value="Genomic_DNA"/>
</dbReference>
<dbReference type="Pfam" id="PF05221">
    <property type="entry name" value="AdoHcyase"/>
    <property type="match status" value="1"/>
</dbReference>
<protein>
    <recommendedName>
        <fullName evidence="6">Adenosylhomocysteinase</fullName>
    </recommendedName>
</protein>
<evidence type="ECO:0000313" key="1">
    <source>
        <dbReference type="EMBL" id="CAF1265333.1"/>
    </source>
</evidence>
<dbReference type="Proteomes" id="UP000682733">
    <property type="component" value="Unassembled WGS sequence"/>
</dbReference>
<evidence type="ECO:0000313" key="5">
    <source>
        <dbReference type="Proteomes" id="UP000663829"/>
    </source>
</evidence>
<evidence type="ECO:0000313" key="2">
    <source>
        <dbReference type="EMBL" id="CAF1519034.1"/>
    </source>
</evidence>
<dbReference type="GO" id="GO:0004013">
    <property type="term" value="F:adenosylhomocysteinase activity"/>
    <property type="evidence" value="ECO:0007669"/>
    <property type="project" value="TreeGrafter"/>
</dbReference>
<dbReference type="InterPro" id="IPR000043">
    <property type="entry name" value="Adenosylhomocysteinase-like"/>
</dbReference>
<dbReference type="Proteomes" id="UP000677228">
    <property type="component" value="Unassembled WGS sequence"/>
</dbReference>
<dbReference type="Proteomes" id="UP000663829">
    <property type="component" value="Unassembled WGS sequence"/>
</dbReference>
<evidence type="ECO:0000313" key="3">
    <source>
        <dbReference type="EMBL" id="CAF4071619.1"/>
    </source>
</evidence>
<dbReference type="SUPFAM" id="SSF52283">
    <property type="entry name" value="Formate/glycerate dehydrogenase catalytic domain-like"/>
    <property type="match status" value="1"/>
</dbReference>
<evidence type="ECO:0008006" key="6">
    <source>
        <dbReference type="Google" id="ProtNLM"/>
    </source>
</evidence>
<feature type="non-terminal residue" evidence="2">
    <location>
        <position position="1"/>
    </location>
</feature>
<dbReference type="EMBL" id="CAJNOQ010023715">
    <property type="protein sequence ID" value="CAF1519034.1"/>
    <property type="molecule type" value="Genomic_DNA"/>
</dbReference>
<comment type="caution">
    <text evidence="2">The sequence shown here is derived from an EMBL/GenBank/DDBJ whole genome shotgun (WGS) entry which is preliminary data.</text>
</comment>
<sequence length="108" mass="12439">VDRYWLSNGRSIILLADGYPVNLACAHGNPSFVMSNSFTNQVFAQIELYTKRRQYPVGIHRLSKKLDEEVALAHLDYMGVKLTRMTAEQSAYLDVNQNGPFKPEHYRY</sequence>
<proteinExistence type="predicted"/>
<dbReference type="Proteomes" id="UP000681722">
    <property type="component" value="Unassembled WGS sequence"/>
</dbReference>
<evidence type="ECO:0000313" key="4">
    <source>
        <dbReference type="EMBL" id="CAF4378687.1"/>
    </source>
</evidence>
<accession>A0A815UM47</accession>
<dbReference type="EMBL" id="CAJNOK010017512">
    <property type="protein sequence ID" value="CAF1265333.1"/>
    <property type="molecule type" value="Genomic_DNA"/>
</dbReference>
<name>A0A815UM47_9BILA</name>
<dbReference type="Gene3D" id="3.40.50.1480">
    <property type="entry name" value="Adenosylhomocysteinase-like"/>
    <property type="match status" value="1"/>
</dbReference>
<organism evidence="2 5">
    <name type="scientific">Didymodactylos carnosus</name>
    <dbReference type="NCBI Taxonomy" id="1234261"/>
    <lineage>
        <taxon>Eukaryota</taxon>
        <taxon>Metazoa</taxon>
        <taxon>Spiralia</taxon>
        <taxon>Gnathifera</taxon>
        <taxon>Rotifera</taxon>
        <taxon>Eurotatoria</taxon>
        <taxon>Bdelloidea</taxon>
        <taxon>Philodinida</taxon>
        <taxon>Philodinidae</taxon>
        <taxon>Didymodactylos</taxon>
    </lineage>
</organism>
<dbReference type="GO" id="GO:0005829">
    <property type="term" value="C:cytosol"/>
    <property type="evidence" value="ECO:0007669"/>
    <property type="project" value="TreeGrafter"/>
</dbReference>
<keyword evidence="5" id="KW-1185">Reference proteome</keyword>
<dbReference type="AlphaFoldDB" id="A0A815UM47"/>
<gene>
    <name evidence="2" type="ORF">GPM918_LOCUS37468</name>
    <name evidence="1" type="ORF">OVA965_LOCUS26926</name>
    <name evidence="4" type="ORF">SRO942_LOCUS38236</name>
    <name evidence="3" type="ORF">TMI583_LOCUS27670</name>
</gene>